<organism evidence="2 3">
    <name type="scientific">Orbilia ellipsospora</name>
    <dbReference type="NCBI Taxonomy" id="2528407"/>
    <lineage>
        <taxon>Eukaryota</taxon>
        <taxon>Fungi</taxon>
        <taxon>Dikarya</taxon>
        <taxon>Ascomycota</taxon>
        <taxon>Pezizomycotina</taxon>
        <taxon>Orbiliomycetes</taxon>
        <taxon>Orbiliales</taxon>
        <taxon>Orbiliaceae</taxon>
        <taxon>Orbilia</taxon>
    </lineage>
</organism>
<evidence type="ECO:0000313" key="2">
    <source>
        <dbReference type="EMBL" id="KAK6527747.1"/>
    </source>
</evidence>
<feature type="domain" description="DUF7918" evidence="1">
    <location>
        <begin position="6"/>
        <end position="215"/>
    </location>
</feature>
<dbReference type="PANTHER" id="PTHR36223">
    <property type="entry name" value="BETA-LACTAMASE-TYPE TRANSPEPTIDASE FOLD DOMAIN CONTAINING PROTEIN"/>
    <property type="match status" value="1"/>
</dbReference>
<dbReference type="Pfam" id="PF25534">
    <property type="entry name" value="DUF7918"/>
    <property type="match status" value="1"/>
</dbReference>
<sequence length="285" mass="31680">MPSYKGITCDLFVGGEKATEYDQQITGNTCTVWIEAKEDTPYGFGVEIEKAVTGASLHQALFYADGQELRRCLFNKEGIKRSIYTAILNSQESGVITEGDLSFGRVDSESKEGDVVQETEGHIIENVGSLKVKIQRCSKVWDVEPPEKSYSLRQVRGIEEKLVKGKAVSHCTKLGAARIGDKLTWYGSEVIDPETAPYATFIFRYTSKALLGAMGFLGEQDADKDEIDKDVLSMSSEEMQREIMLLRNRANDADIKIKREGDTIDRGEGTSKRAKKKPVVIDLCD</sequence>
<dbReference type="InterPro" id="IPR057678">
    <property type="entry name" value="DUF7918"/>
</dbReference>
<dbReference type="Proteomes" id="UP001365542">
    <property type="component" value="Unassembled WGS sequence"/>
</dbReference>
<name>A0AAV9WX43_9PEZI</name>
<comment type="caution">
    <text evidence="2">The sequence shown here is derived from an EMBL/GenBank/DDBJ whole genome shotgun (WGS) entry which is preliminary data.</text>
</comment>
<reference evidence="2 3" key="1">
    <citation type="submission" date="2019-10" db="EMBL/GenBank/DDBJ databases">
        <authorList>
            <person name="Palmer J.M."/>
        </authorList>
    </citation>
    <scope>NUCLEOTIDE SEQUENCE [LARGE SCALE GENOMIC DNA]</scope>
    <source>
        <strain evidence="2 3">TWF694</strain>
    </source>
</reference>
<dbReference type="PANTHER" id="PTHR36223:SF1">
    <property type="entry name" value="TRANSCRIPTION ELONGATION FACTOR EAF N-TERMINAL DOMAIN-CONTAINING PROTEIN"/>
    <property type="match status" value="1"/>
</dbReference>
<accession>A0AAV9WX43</accession>
<evidence type="ECO:0000259" key="1">
    <source>
        <dbReference type="Pfam" id="PF25534"/>
    </source>
</evidence>
<dbReference type="EMBL" id="JAVHJO010000015">
    <property type="protein sequence ID" value="KAK6527747.1"/>
    <property type="molecule type" value="Genomic_DNA"/>
</dbReference>
<dbReference type="AlphaFoldDB" id="A0AAV9WX43"/>
<keyword evidence="3" id="KW-1185">Reference proteome</keyword>
<evidence type="ECO:0000313" key="3">
    <source>
        <dbReference type="Proteomes" id="UP001365542"/>
    </source>
</evidence>
<proteinExistence type="predicted"/>
<gene>
    <name evidence="2" type="ORF">TWF694_004727</name>
</gene>
<protein>
    <recommendedName>
        <fullName evidence="1">DUF7918 domain-containing protein</fullName>
    </recommendedName>
</protein>